<dbReference type="PANTHER" id="PTHR32089:SF112">
    <property type="entry name" value="LYSOZYME-LIKE PROTEIN-RELATED"/>
    <property type="match status" value="1"/>
</dbReference>
<sequence length="557" mass="57719">MSSIRFRVIATLGAFLVSLSLIASVGWYASSTVEHGMETMYADRVVPLRNLKIVADMYAVNIVDTSHKVRNGVLPWSSGVKAVADAQISIKQRWADYIATSMDEREKQLAGTSKAAMVAADAATADLLKILTDKDARALDQFVRERLYSVIDPVSEIISTLIDLQIEEAKVVHGHSSATYKMAQTIGLCTLAFGLLAVAFASATMVRGVLTPLAAITAMMQRLAAGDATQPVPGCGRRDEIGLMAASVGIFKDNLIRTRQLEEDTALARASADEQRKVGMRQMADSFERAVGGIIATMSAASTELHATAQSMSGTAAETATQSTTVAAAAEQAADNVNTVAVAAEELGASVLEIGRQVDGSADLARLAVAEADQTGALVRALSGAVDRIGDVVGMISTIAGQTNLLALNATIEAARSGEAGRGFAVVAAEVKELAGQTAKATEEISTQIADIQTSTDSAVAAIGSIGARIREIDGVATAIAAAVEEQGAATQEIVRNVSQAATGTAEVTTNIAGVAGAAEETDAAASQVLASASELSRQSEHLSAEVRRFLATVRAA</sequence>
<dbReference type="Pfam" id="PF00672">
    <property type="entry name" value="HAMP"/>
    <property type="match status" value="1"/>
</dbReference>
<dbReference type="Proteomes" id="UP000321960">
    <property type="component" value="Unassembled WGS sequence"/>
</dbReference>
<evidence type="ECO:0000313" key="7">
    <source>
        <dbReference type="EMBL" id="GLS62675.1"/>
    </source>
</evidence>
<comment type="caution">
    <text evidence="6">The sequence shown here is derived from an EMBL/GenBank/DDBJ whole genome shotgun (WGS) entry which is preliminary data.</text>
</comment>
<dbReference type="AlphaFoldDB" id="A0A512J3R5"/>
<dbReference type="PANTHER" id="PTHR32089">
    <property type="entry name" value="METHYL-ACCEPTING CHEMOTAXIS PROTEIN MCPB"/>
    <property type="match status" value="1"/>
</dbReference>
<organism evidence="6 8">
    <name type="scientific">Methylobacterium oxalidis</name>
    <dbReference type="NCBI Taxonomy" id="944322"/>
    <lineage>
        <taxon>Bacteria</taxon>
        <taxon>Pseudomonadati</taxon>
        <taxon>Pseudomonadota</taxon>
        <taxon>Alphaproteobacteria</taxon>
        <taxon>Hyphomicrobiales</taxon>
        <taxon>Methylobacteriaceae</taxon>
        <taxon>Methylobacterium</taxon>
    </lineage>
</organism>
<gene>
    <name evidence="7" type="ORF">GCM10007888_10560</name>
    <name evidence="6" type="ORF">MOX02_26750</name>
</gene>
<dbReference type="GO" id="GO:0016020">
    <property type="term" value="C:membrane"/>
    <property type="evidence" value="ECO:0007669"/>
    <property type="project" value="InterPro"/>
</dbReference>
<proteinExistence type="inferred from homology"/>
<feature type="domain" description="Methyl-accepting transducer" evidence="4">
    <location>
        <begin position="294"/>
        <end position="537"/>
    </location>
</feature>
<dbReference type="PROSITE" id="PS50111">
    <property type="entry name" value="CHEMOTAXIS_TRANSDUC_2"/>
    <property type="match status" value="1"/>
</dbReference>
<dbReference type="GO" id="GO:0007165">
    <property type="term" value="P:signal transduction"/>
    <property type="evidence" value="ECO:0007669"/>
    <property type="project" value="UniProtKB-KW"/>
</dbReference>
<dbReference type="OrthoDB" id="3378718at2"/>
<evidence type="ECO:0000259" key="4">
    <source>
        <dbReference type="PROSITE" id="PS50111"/>
    </source>
</evidence>
<dbReference type="InterPro" id="IPR003660">
    <property type="entry name" value="HAMP_dom"/>
</dbReference>
<dbReference type="Gene3D" id="1.10.287.950">
    <property type="entry name" value="Methyl-accepting chemotaxis protein"/>
    <property type="match status" value="1"/>
</dbReference>
<dbReference type="Proteomes" id="UP001156856">
    <property type="component" value="Unassembled WGS sequence"/>
</dbReference>
<name>A0A512J3R5_9HYPH</name>
<evidence type="ECO:0000313" key="6">
    <source>
        <dbReference type="EMBL" id="GEP04637.1"/>
    </source>
</evidence>
<dbReference type="Pfam" id="PF00015">
    <property type="entry name" value="MCPsignal"/>
    <property type="match status" value="1"/>
</dbReference>
<accession>A0A512J3R5</accession>
<dbReference type="SUPFAM" id="SSF58104">
    <property type="entry name" value="Methyl-accepting chemotaxis protein (MCP) signaling domain"/>
    <property type="match status" value="1"/>
</dbReference>
<dbReference type="EMBL" id="BSPK01000016">
    <property type="protein sequence ID" value="GLS62675.1"/>
    <property type="molecule type" value="Genomic_DNA"/>
</dbReference>
<dbReference type="CDD" id="cd06225">
    <property type="entry name" value="HAMP"/>
    <property type="match status" value="1"/>
</dbReference>
<dbReference type="InterPro" id="IPR024478">
    <property type="entry name" value="HlyB_4HB_MCP"/>
</dbReference>
<reference evidence="9" key="2">
    <citation type="journal article" date="2019" name="Int. J. Syst. Evol. Microbiol.">
        <title>The Global Catalogue of Microorganisms (GCM) 10K type strain sequencing project: providing services to taxonomists for standard genome sequencing and annotation.</title>
        <authorList>
            <consortium name="The Broad Institute Genomics Platform"/>
            <consortium name="The Broad Institute Genome Sequencing Center for Infectious Disease"/>
            <person name="Wu L."/>
            <person name="Ma J."/>
        </authorList>
    </citation>
    <scope>NUCLEOTIDE SEQUENCE [LARGE SCALE GENOMIC DNA]</scope>
    <source>
        <strain evidence="9">NBRC 107715</strain>
    </source>
</reference>
<dbReference type="SMART" id="SM00304">
    <property type="entry name" value="HAMP"/>
    <property type="match status" value="1"/>
</dbReference>
<feature type="domain" description="HAMP" evidence="5">
    <location>
        <begin position="207"/>
        <end position="260"/>
    </location>
</feature>
<evidence type="ECO:0000256" key="1">
    <source>
        <dbReference type="ARBA" id="ARBA00023224"/>
    </source>
</evidence>
<evidence type="ECO:0000256" key="2">
    <source>
        <dbReference type="ARBA" id="ARBA00029447"/>
    </source>
</evidence>
<evidence type="ECO:0000259" key="5">
    <source>
        <dbReference type="PROSITE" id="PS50885"/>
    </source>
</evidence>
<evidence type="ECO:0000313" key="8">
    <source>
        <dbReference type="Proteomes" id="UP000321960"/>
    </source>
</evidence>
<dbReference type="Pfam" id="PF12729">
    <property type="entry name" value="4HB_MCP_1"/>
    <property type="match status" value="1"/>
</dbReference>
<dbReference type="EMBL" id="BJZU01000049">
    <property type="protein sequence ID" value="GEP04637.1"/>
    <property type="molecule type" value="Genomic_DNA"/>
</dbReference>
<reference evidence="6 8" key="3">
    <citation type="submission" date="2019-07" db="EMBL/GenBank/DDBJ databases">
        <title>Whole genome shotgun sequence of Methylobacterium oxalidis NBRC 107715.</title>
        <authorList>
            <person name="Hosoyama A."/>
            <person name="Uohara A."/>
            <person name="Ohji S."/>
            <person name="Ichikawa N."/>
        </authorList>
    </citation>
    <scope>NUCLEOTIDE SEQUENCE [LARGE SCALE GENOMIC DNA]</scope>
    <source>
        <strain evidence="6 8">NBRC 107715</strain>
    </source>
</reference>
<dbReference type="PROSITE" id="PS50885">
    <property type="entry name" value="HAMP"/>
    <property type="match status" value="1"/>
</dbReference>
<comment type="similarity">
    <text evidence="2">Belongs to the methyl-accepting chemotaxis (MCP) protein family.</text>
</comment>
<dbReference type="Gene3D" id="6.10.340.10">
    <property type="match status" value="1"/>
</dbReference>
<dbReference type="SMART" id="SM00283">
    <property type="entry name" value="MA"/>
    <property type="match status" value="1"/>
</dbReference>
<dbReference type="RefSeq" id="WP_147026256.1">
    <property type="nucleotide sequence ID" value="NZ_BJZU01000049.1"/>
</dbReference>
<protein>
    <submittedName>
        <fullName evidence="6">Methyl-accepting chemotaxis protein</fullName>
    </submittedName>
</protein>
<reference evidence="7" key="4">
    <citation type="submission" date="2023-01" db="EMBL/GenBank/DDBJ databases">
        <title>Draft genome sequence of Methylobacterium oxalidis strain NBRC 107715.</title>
        <authorList>
            <person name="Sun Q."/>
            <person name="Mori K."/>
        </authorList>
    </citation>
    <scope>NUCLEOTIDE SEQUENCE</scope>
    <source>
        <strain evidence="7">NBRC 107715</strain>
    </source>
</reference>
<evidence type="ECO:0000313" key="9">
    <source>
        <dbReference type="Proteomes" id="UP001156856"/>
    </source>
</evidence>
<evidence type="ECO:0000256" key="3">
    <source>
        <dbReference type="PROSITE-ProRule" id="PRU00284"/>
    </source>
</evidence>
<keyword evidence="9" id="KW-1185">Reference proteome</keyword>
<reference evidence="7" key="1">
    <citation type="journal article" date="2014" name="Int. J. Syst. Evol. Microbiol.">
        <title>Complete genome of a new Firmicutes species belonging to the dominant human colonic microbiota ('Ruminococcus bicirculans') reveals two chromosomes and a selective capacity to utilize plant glucans.</title>
        <authorList>
            <consortium name="NISC Comparative Sequencing Program"/>
            <person name="Wegmann U."/>
            <person name="Louis P."/>
            <person name="Goesmann A."/>
            <person name="Henrissat B."/>
            <person name="Duncan S.H."/>
            <person name="Flint H.J."/>
        </authorList>
    </citation>
    <scope>NUCLEOTIDE SEQUENCE</scope>
    <source>
        <strain evidence="7">NBRC 107715</strain>
    </source>
</reference>
<dbReference type="InterPro" id="IPR004089">
    <property type="entry name" value="MCPsignal_dom"/>
</dbReference>
<keyword evidence="1 3" id="KW-0807">Transducer</keyword>